<proteinExistence type="predicted"/>
<keyword evidence="1" id="KW-1133">Transmembrane helix</keyword>
<sequence>MSKLQKFNQILFAIMGSAIAIFATVSLIVIAMDFYKDWTRPDHTPLPDHKVIELVKNNKFAQTISYERGFWAWTDHIPQEDGSKKTVTSPYYIIPVSQTTLKNEQERENIGLRSMKMGMTDAYYGRSGGKYNNILIYNTTNNSIKKLFNQRLLVRHINIHKYHDSHFALLQTFRLSEIKDRKKDTLDDYYIYSFASEKLSKLAVPELNNISFITDQNLPYFLIRGRIDFDGNDKFDHYDPYRLFLWNYESHDISPFPGDAITEDLQKILEGQNLTPPKSSR</sequence>
<name>A0A3B1AZX3_9ZZZZ</name>
<keyword evidence="1" id="KW-0812">Transmembrane</keyword>
<gene>
    <name evidence="2" type="ORF">MNBD_ALPHA03-2147</name>
</gene>
<feature type="transmembrane region" description="Helical" evidence="1">
    <location>
        <begin position="12"/>
        <end position="35"/>
    </location>
</feature>
<accession>A0A3B1AZX3</accession>
<protein>
    <submittedName>
        <fullName evidence="2">Uncharacterized protein</fullName>
    </submittedName>
</protein>
<evidence type="ECO:0000313" key="2">
    <source>
        <dbReference type="EMBL" id="VAX05253.1"/>
    </source>
</evidence>
<dbReference type="AlphaFoldDB" id="A0A3B1AZX3"/>
<reference evidence="2" key="1">
    <citation type="submission" date="2018-06" db="EMBL/GenBank/DDBJ databases">
        <authorList>
            <person name="Zhirakovskaya E."/>
        </authorList>
    </citation>
    <scope>NUCLEOTIDE SEQUENCE</scope>
</reference>
<organism evidence="2">
    <name type="scientific">hydrothermal vent metagenome</name>
    <dbReference type="NCBI Taxonomy" id="652676"/>
    <lineage>
        <taxon>unclassified sequences</taxon>
        <taxon>metagenomes</taxon>
        <taxon>ecological metagenomes</taxon>
    </lineage>
</organism>
<evidence type="ECO:0000256" key="1">
    <source>
        <dbReference type="SAM" id="Phobius"/>
    </source>
</evidence>
<dbReference type="EMBL" id="UOFW01000131">
    <property type="protein sequence ID" value="VAX05253.1"/>
    <property type="molecule type" value="Genomic_DNA"/>
</dbReference>
<keyword evidence="1" id="KW-0472">Membrane</keyword>